<evidence type="ECO:0000313" key="1">
    <source>
        <dbReference type="EMBL" id="KAH0533518.1"/>
    </source>
</evidence>
<evidence type="ECO:0000313" key="2">
    <source>
        <dbReference type="Proteomes" id="UP000750711"/>
    </source>
</evidence>
<accession>A0A9P8HVR3</accession>
<dbReference type="Proteomes" id="UP000750711">
    <property type="component" value="Unassembled WGS sequence"/>
</dbReference>
<protein>
    <submittedName>
        <fullName evidence="1">Uncharacterized protein</fullName>
    </submittedName>
</protein>
<organism evidence="1 2">
    <name type="scientific">Trichoglossum hirsutum</name>
    <dbReference type="NCBI Taxonomy" id="265104"/>
    <lineage>
        <taxon>Eukaryota</taxon>
        <taxon>Fungi</taxon>
        <taxon>Dikarya</taxon>
        <taxon>Ascomycota</taxon>
        <taxon>Pezizomycotina</taxon>
        <taxon>Geoglossomycetes</taxon>
        <taxon>Geoglossales</taxon>
        <taxon>Geoglossaceae</taxon>
        <taxon>Trichoglossum</taxon>
    </lineage>
</organism>
<reference evidence="1" key="1">
    <citation type="submission" date="2021-03" db="EMBL/GenBank/DDBJ databases">
        <title>Comparative genomics and phylogenomic investigation of the class Geoglossomycetes provide insights into ecological specialization and systematics.</title>
        <authorList>
            <person name="Melie T."/>
            <person name="Pirro S."/>
            <person name="Miller A.N."/>
            <person name="Quandt A."/>
        </authorList>
    </citation>
    <scope>NUCLEOTIDE SEQUENCE</scope>
    <source>
        <strain evidence="1">CAQ_001_2017</strain>
    </source>
</reference>
<dbReference type="EMBL" id="JAGHQM010004875">
    <property type="protein sequence ID" value="KAH0533518.1"/>
    <property type="molecule type" value="Genomic_DNA"/>
</dbReference>
<name>A0A9P8HVR3_9PEZI</name>
<proteinExistence type="predicted"/>
<keyword evidence="2" id="KW-1185">Reference proteome</keyword>
<comment type="caution">
    <text evidence="1">The sequence shown here is derived from an EMBL/GenBank/DDBJ whole genome shotgun (WGS) entry which is preliminary data.</text>
</comment>
<sequence length="134" mass="14230">MTFSSVEACISSAGPAKTAGQLQVGFAVKDSSLQWTPRASGGDTAHLIALLVALDKDRSIQFSSAEDLTVSVRDHAEIATGQMQTRRNITVNSRTCSVRLVVRDAQGRIGTADITPEQLSSVAGLKTSSHCERK</sequence>
<gene>
    <name evidence="1" type="ORF">GP486_008996</name>
</gene>
<dbReference type="AlphaFoldDB" id="A0A9P8HVR3"/>